<keyword evidence="2" id="KW-1185">Reference proteome</keyword>
<evidence type="ECO:0000313" key="2">
    <source>
        <dbReference type="Proteomes" id="UP000249495"/>
    </source>
</evidence>
<dbReference type="EMBL" id="LS483343">
    <property type="protein sequence ID" value="SQF39873.1"/>
    <property type="molecule type" value="Genomic_DNA"/>
</dbReference>
<dbReference type="AlphaFoldDB" id="A0A2X3W7V5"/>
<protein>
    <submittedName>
        <fullName evidence="1">Uncharacterized protein</fullName>
    </submittedName>
</protein>
<accession>A0A2X3W7V5</accession>
<organism evidence="1 2">
    <name type="scientific">Streptococcus ferus</name>
    <dbReference type="NCBI Taxonomy" id="1345"/>
    <lineage>
        <taxon>Bacteria</taxon>
        <taxon>Bacillati</taxon>
        <taxon>Bacillota</taxon>
        <taxon>Bacilli</taxon>
        <taxon>Lactobacillales</taxon>
        <taxon>Streptococcaceae</taxon>
        <taxon>Streptococcus</taxon>
    </lineage>
</organism>
<reference evidence="1 2" key="1">
    <citation type="submission" date="2018-06" db="EMBL/GenBank/DDBJ databases">
        <authorList>
            <consortium name="Pathogen Informatics"/>
            <person name="Doyle S."/>
        </authorList>
    </citation>
    <scope>NUCLEOTIDE SEQUENCE [LARGE SCALE GENOMIC DNA]</scope>
    <source>
        <strain evidence="1 2">NCTC12278</strain>
    </source>
</reference>
<proteinExistence type="predicted"/>
<gene>
    <name evidence="1" type="ORF">NCTC12278_00607</name>
</gene>
<evidence type="ECO:0000313" key="1">
    <source>
        <dbReference type="EMBL" id="SQF39873.1"/>
    </source>
</evidence>
<dbReference type="KEGG" id="sfer:NCTC12278_00607"/>
<dbReference type="Proteomes" id="UP000249495">
    <property type="component" value="Chromosome 1"/>
</dbReference>
<sequence>MISVLAVFCRFSSILLHLAQVSRQPIETPIRIHWQEHDENLE</sequence>
<name>A0A2X3W7V5_9STRE</name>